<proteinExistence type="inferred from homology"/>
<feature type="compositionally biased region" description="Low complexity" evidence="12">
    <location>
        <begin position="470"/>
        <end position="479"/>
    </location>
</feature>
<evidence type="ECO:0000256" key="6">
    <source>
        <dbReference type="ARBA" id="ARBA00022840"/>
    </source>
</evidence>
<dbReference type="PANTHER" id="PTHR47963:SF5">
    <property type="entry name" value="DEAD-BOX ATP-DEPENDENT RNA HELICASE CSHA"/>
    <property type="match status" value="1"/>
</dbReference>
<feature type="short sequence motif" description="Q motif" evidence="10">
    <location>
        <begin position="2"/>
        <end position="30"/>
    </location>
</feature>
<dbReference type="SMART" id="SM00490">
    <property type="entry name" value="HELICc"/>
    <property type="match status" value="1"/>
</dbReference>
<evidence type="ECO:0000256" key="9">
    <source>
        <dbReference type="ARBA" id="ARBA00067932"/>
    </source>
</evidence>
<dbReference type="PROSITE" id="PS51192">
    <property type="entry name" value="HELICASE_ATP_BIND_1"/>
    <property type="match status" value="1"/>
</dbReference>
<dbReference type="OrthoDB" id="9805696at2"/>
<evidence type="ECO:0000256" key="10">
    <source>
        <dbReference type="PROSITE-ProRule" id="PRU00552"/>
    </source>
</evidence>
<comment type="catalytic activity">
    <reaction evidence="8">
        <text>ATP + H2O = ADP + phosphate + H(+)</text>
        <dbReference type="Rhea" id="RHEA:13065"/>
        <dbReference type="ChEBI" id="CHEBI:15377"/>
        <dbReference type="ChEBI" id="CHEBI:15378"/>
        <dbReference type="ChEBI" id="CHEBI:30616"/>
        <dbReference type="ChEBI" id="CHEBI:43474"/>
        <dbReference type="ChEBI" id="CHEBI:456216"/>
        <dbReference type="EC" id="3.6.4.13"/>
    </reaction>
</comment>
<dbReference type="GO" id="GO:0009409">
    <property type="term" value="P:response to cold"/>
    <property type="evidence" value="ECO:0007669"/>
    <property type="project" value="TreeGrafter"/>
</dbReference>
<dbReference type="FunFam" id="3.40.50.300:FF:000108">
    <property type="entry name" value="ATP-dependent RNA helicase RhlE"/>
    <property type="match status" value="1"/>
</dbReference>
<evidence type="ECO:0000256" key="7">
    <source>
        <dbReference type="ARBA" id="ARBA00038437"/>
    </source>
</evidence>
<evidence type="ECO:0000256" key="5">
    <source>
        <dbReference type="ARBA" id="ARBA00022806"/>
    </source>
</evidence>
<keyword evidence="17" id="KW-1185">Reference proteome</keyword>
<dbReference type="GO" id="GO:0033592">
    <property type="term" value="F:RNA strand annealing activity"/>
    <property type="evidence" value="ECO:0007669"/>
    <property type="project" value="TreeGrafter"/>
</dbReference>
<dbReference type="GO" id="GO:0016787">
    <property type="term" value="F:hydrolase activity"/>
    <property type="evidence" value="ECO:0007669"/>
    <property type="project" value="UniProtKB-KW"/>
</dbReference>
<dbReference type="SMART" id="SM00487">
    <property type="entry name" value="DEXDc"/>
    <property type="match status" value="1"/>
</dbReference>
<dbReference type="PROSITE" id="PS51195">
    <property type="entry name" value="Q_MOTIF"/>
    <property type="match status" value="1"/>
</dbReference>
<dbReference type="AlphaFoldDB" id="A0A1N7K5D9"/>
<gene>
    <name evidence="16" type="ORF">SAMN05421687_10931</name>
</gene>
<evidence type="ECO:0000313" key="17">
    <source>
        <dbReference type="Proteomes" id="UP000187608"/>
    </source>
</evidence>
<keyword evidence="2" id="KW-0963">Cytoplasm</keyword>
<keyword evidence="3 11" id="KW-0547">Nucleotide-binding</keyword>
<dbReference type="InterPro" id="IPR011545">
    <property type="entry name" value="DEAD/DEAH_box_helicase_dom"/>
</dbReference>
<evidence type="ECO:0000256" key="8">
    <source>
        <dbReference type="ARBA" id="ARBA00047984"/>
    </source>
</evidence>
<dbReference type="PANTHER" id="PTHR47963">
    <property type="entry name" value="DEAD-BOX ATP-DEPENDENT RNA HELICASE 47, MITOCHONDRIAL"/>
    <property type="match status" value="1"/>
</dbReference>
<dbReference type="GO" id="GO:0005840">
    <property type="term" value="C:ribosome"/>
    <property type="evidence" value="ECO:0007669"/>
    <property type="project" value="TreeGrafter"/>
</dbReference>
<evidence type="ECO:0000256" key="4">
    <source>
        <dbReference type="ARBA" id="ARBA00022801"/>
    </source>
</evidence>
<sequence length="485" mass="54205">MTKFNSLGLSDPILKALDHMGFEETTPIQEQTIPLGMEGHDVIGQAQTGTGKTAAFGIPMIEKVDKQVRGVQGLVVAPTRELAIQVAEELNRLGKNAGVRALPIYGGSNMERQIRALKNNEIVVATPGRLLDHIRRKTIKLEQVHTAVLDEADEMLNMGFIDDIRDILKALPEERQTLLFSATMPKEIRDIATTLMNTPKEVKTKSKEMTVSNIDQYYVEIAEKHKFDALTRLLDLQSPDLAIVFGRTKRRVDEVADALQVRGFRAEGIHGDLTQGKRMSVLKKFKEGRVEILVATDVAARGLDISDVTHVYNFDIPQDPESYVHRIGRTGRAGRKGESISFVTPREKDQLNLIEKLTKKKVDKLRVPSYKEAQKGQQDVAVTKLVEKLNAEDINDYKQAASDLMDQYEGQDLVAAALKMLTVERQETPVRLSSVQPISTKNAKGGKSKRGGGQGRNNSYKGNQKKRPYNKNNNRNRNFNQKDKG</sequence>
<dbReference type="RefSeq" id="WP_076559918.1">
    <property type="nucleotide sequence ID" value="NZ_FTOC01000009.1"/>
</dbReference>
<keyword evidence="6 11" id="KW-0067">ATP-binding</keyword>
<dbReference type="InterPro" id="IPR027417">
    <property type="entry name" value="P-loop_NTPase"/>
</dbReference>
<comment type="similarity">
    <text evidence="7 11">Belongs to the DEAD box helicase family.</text>
</comment>
<evidence type="ECO:0000256" key="11">
    <source>
        <dbReference type="RuleBase" id="RU000492"/>
    </source>
</evidence>
<dbReference type="CDD" id="cd18787">
    <property type="entry name" value="SF2_C_DEAD"/>
    <property type="match status" value="1"/>
</dbReference>
<dbReference type="STRING" id="570947.SAMN05421687_10931"/>
<feature type="domain" description="Helicase C-terminal" evidence="14">
    <location>
        <begin position="213"/>
        <end position="373"/>
    </location>
</feature>
<evidence type="ECO:0000256" key="12">
    <source>
        <dbReference type="SAM" id="MobiDB-lite"/>
    </source>
</evidence>
<dbReference type="InterPro" id="IPR001650">
    <property type="entry name" value="Helicase_C-like"/>
</dbReference>
<evidence type="ECO:0000256" key="3">
    <source>
        <dbReference type="ARBA" id="ARBA00022741"/>
    </source>
</evidence>
<protein>
    <recommendedName>
        <fullName evidence="9">ATP-dependent RNA helicase CshA</fullName>
        <ecNumber evidence="1">3.6.4.13</ecNumber>
    </recommendedName>
</protein>
<evidence type="ECO:0000256" key="2">
    <source>
        <dbReference type="ARBA" id="ARBA00022490"/>
    </source>
</evidence>
<dbReference type="GO" id="GO:0005829">
    <property type="term" value="C:cytosol"/>
    <property type="evidence" value="ECO:0007669"/>
    <property type="project" value="TreeGrafter"/>
</dbReference>
<dbReference type="InterPro" id="IPR044742">
    <property type="entry name" value="DEAD/DEAH_RhlB"/>
</dbReference>
<feature type="compositionally biased region" description="Polar residues" evidence="12">
    <location>
        <begin position="431"/>
        <end position="442"/>
    </location>
</feature>
<dbReference type="InterPro" id="IPR000629">
    <property type="entry name" value="RNA-helicase_DEAD-box_CS"/>
</dbReference>
<dbReference type="Proteomes" id="UP000187608">
    <property type="component" value="Unassembled WGS sequence"/>
</dbReference>
<dbReference type="Pfam" id="PF00270">
    <property type="entry name" value="DEAD"/>
    <property type="match status" value="1"/>
</dbReference>
<keyword evidence="4 11" id="KW-0378">Hydrolase</keyword>
<name>A0A1N7K5D9_9BACI</name>
<dbReference type="PROSITE" id="PS00039">
    <property type="entry name" value="DEAD_ATP_HELICASE"/>
    <property type="match status" value="1"/>
</dbReference>
<dbReference type="Pfam" id="PF00271">
    <property type="entry name" value="Helicase_C"/>
    <property type="match status" value="1"/>
</dbReference>
<dbReference type="SUPFAM" id="SSF52540">
    <property type="entry name" value="P-loop containing nucleoside triphosphate hydrolases"/>
    <property type="match status" value="1"/>
</dbReference>
<dbReference type="InterPro" id="IPR050547">
    <property type="entry name" value="DEAD_box_RNA_helicases"/>
</dbReference>
<feature type="domain" description="Helicase ATP-binding" evidence="13">
    <location>
        <begin position="33"/>
        <end position="202"/>
    </location>
</feature>
<dbReference type="GO" id="GO:0005524">
    <property type="term" value="F:ATP binding"/>
    <property type="evidence" value="ECO:0007669"/>
    <property type="project" value="UniProtKB-KW"/>
</dbReference>
<dbReference type="EC" id="3.6.4.13" evidence="1"/>
<dbReference type="Gene3D" id="3.40.50.300">
    <property type="entry name" value="P-loop containing nucleotide triphosphate hydrolases"/>
    <property type="match status" value="2"/>
</dbReference>
<keyword evidence="5 11" id="KW-0347">Helicase</keyword>
<evidence type="ECO:0000256" key="1">
    <source>
        <dbReference type="ARBA" id="ARBA00012552"/>
    </source>
</evidence>
<evidence type="ECO:0000259" key="15">
    <source>
        <dbReference type="PROSITE" id="PS51195"/>
    </source>
</evidence>
<feature type="region of interest" description="Disordered" evidence="12">
    <location>
        <begin position="429"/>
        <end position="485"/>
    </location>
</feature>
<evidence type="ECO:0000259" key="13">
    <source>
        <dbReference type="PROSITE" id="PS51192"/>
    </source>
</evidence>
<feature type="domain" description="DEAD-box RNA helicase Q" evidence="15">
    <location>
        <begin position="2"/>
        <end position="30"/>
    </location>
</feature>
<dbReference type="InterPro" id="IPR014014">
    <property type="entry name" value="RNA_helicase_DEAD_Q_motif"/>
</dbReference>
<accession>A0A1N7K5D9</accession>
<organism evidence="16 17">
    <name type="scientific">Salimicrobium flavidum</name>
    <dbReference type="NCBI Taxonomy" id="570947"/>
    <lineage>
        <taxon>Bacteria</taxon>
        <taxon>Bacillati</taxon>
        <taxon>Bacillota</taxon>
        <taxon>Bacilli</taxon>
        <taxon>Bacillales</taxon>
        <taxon>Bacillaceae</taxon>
        <taxon>Salimicrobium</taxon>
    </lineage>
</organism>
<dbReference type="GO" id="GO:0003724">
    <property type="term" value="F:RNA helicase activity"/>
    <property type="evidence" value="ECO:0007669"/>
    <property type="project" value="UniProtKB-EC"/>
</dbReference>
<dbReference type="EMBL" id="FTOC01000009">
    <property type="protein sequence ID" value="SIS56823.1"/>
    <property type="molecule type" value="Genomic_DNA"/>
</dbReference>
<dbReference type="PROSITE" id="PS51194">
    <property type="entry name" value="HELICASE_CTER"/>
    <property type="match status" value="1"/>
</dbReference>
<dbReference type="CDD" id="cd00268">
    <property type="entry name" value="DEADc"/>
    <property type="match status" value="1"/>
</dbReference>
<reference evidence="17" key="1">
    <citation type="submission" date="2017-01" db="EMBL/GenBank/DDBJ databases">
        <authorList>
            <person name="Varghese N."/>
            <person name="Submissions S."/>
        </authorList>
    </citation>
    <scope>NUCLEOTIDE SEQUENCE [LARGE SCALE GENOMIC DNA]</scope>
    <source>
        <strain evidence="17">DSM 23127</strain>
    </source>
</reference>
<dbReference type="InterPro" id="IPR014001">
    <property type="entry name" value="Helicase_ATP-bd"/>
</dbReference>
<evidence type="ECO:0000313" key="16">
    <source>
        <dbReference type="EMBL" id="SIS56823.1"/>
    </source>
</evidence>
<evidence type="ECO:0000259" key="14">
    <source>
        <dbReference type="PROSITE" id="PS51194"/>
    </source>
</evidence>